<dbReference type="GO" id="GO:0030077">
    <property type="term" value="C:plasma membrane light-harvesting complex"/>
    <property type="evidence" value="ECO:0007669"/>
    <property type="project" value="InterPro"/>
</dbReference>
<evidence type="ECO:0000256" key="1">
    <source>
        <dbReference type="SAM" id="MobiDB-lite"/>
    </source>
</evidence>
<evidence type="ECO:0000313" key="4">
    <source>
        <dbReference type="Proteomes" id="UP000030403"/>
    </source>
</evidence>
<feature type="region of interest" description="Disordered" evidence="1">
    <location>
        <begin position="132"/>
        <end position="152"/>
    </location>
</feature>
<evidence type="ECO:0000313" key="3">
    <source>
        <dbReference type="EMBL" id="KGX83412.1"/>
    </source>
</evidence>
<dbReference type="Pfam" id="PF05239">
    <property type="entry name" value="PRC"/>
    <property type="match status" value="2"/>
</dbReference>
<feature type="domain" description="PRC-barrel" evidence="2">
    <location>
        <begin position="165"/>
        <end position="232"/>
    </location>
</feature>
<proteinExistence type="predicted"/>
<dbReference type="InterPro" id="IPR014747">
    <property type="entry name" value="Bac_photo_RC_H_C"/>
</dbReference>
<dbReference type="GO" id="GO:0019684">
    <property type="term" value="P:photosynthesis, light reaction"/>
    <property type="evidence" value="ECO:0007669"/>
    <property type="project" value="InterPro"/>
</dbReference>
<dbReference type="InterPro" id="IPR011033">
    <property type="entry name" value="PRC_barrel-like_sf"/>
</dbReference>
<dbReference type="InterPro" id="IPR027275">
    <property type="entry name" value="PRC-brl_dom"/>
</dbReference>
<reference evidence="3 4" key="1">
    <citation type="submission" date="2013-08" db="EMBL/GenBank/DDBJ databases">
        <authorList>
            <person name="Huang J."/>
            <person name="Wang G."/>
        </authorList>
    </citation>
    <scope>NUCLEOTIDE SEQUENCE [LARGE SCALE GENOMIC DNA]</scope>
    <source>
        <strain evidence="3 4">BH030004</strain>
    </source>
</reference>
<dbReference type="Gene3D" id="3.90.50.10">
    <property type="entry name" value="Photosynthetic Reaction Center, subunit H, domain 2"/>
    <property type="match status" value="2"/>
</dbReference>
<dbReference type="RefSeq" id="WP_051255160.1">
    <property type="nucleotide sequence ID" value="NZ_AULJ01000082.1"/>
</dbReference>
<dbReference type="AlphaFoldDB" id="A0A0A5HIE9"/>
<organism evidence="3 4">
    <name type="scientific">Pontibacillus marinus BH030004 = DSM 16465</name>
    <dbReference type="NCBI Taxonomy" id="1385511"/>
    <lineage>
        <taxon>Bacteria</taxon>
        <taxon>Bacillati</taxon>
        <taxon>Bacillota</taxon>
        <taxon>Bacilli</taxon>
        <taxon>Bacillales</taxon>
        <taxon>Bacillaceae</taxon>
        <taxon>Pontibacillus</taxon>
    </lineage>
</organism>
<gene>
    <name evidence="3" type="ORF">N783_03770</name>
</gene>
<keyword evidence="4" id="KW-1185">Reference proteome</keyword>
<comment type="caution">
    <text evidence="3">The sequence shown here is derived from an EMBL/GenBank/DDBJ whole genome shotgun (WGS) entry which is preliminary data.</text>
</comment>
<name>A0A0A5HIE9_9BACI</name>
<sequence>MLFPTSKLEGLRIDASDGELGKIKDIYFDDKKWTIRYVVADTRKWLPGKKVLLSPASLKEIPFDSDKIEVDLDKETIRNAPPIEDHEPVSVRNEMELSRYYGWSPYWEGEYLWGTMGYPQIMEPGANPTMMADEKMEQEKKAEDNPAHPDHNLRSVREVAGEKSGYRVFAQNQEIGHLEDFSIQQETYKLQYMVINTGSWLNEKLRILSTDWIESIDWENHIVKVDIDPGQLKNAPDYDYEHEVTRDVEEHMHQLYAKPFQI</sequence>
<evidence type="ECO:0000259" key="2">
    <source>
        <dbReference type="Pfam" id="PF05239"/>
    </source>
</evidence>
<dbReference type="eggNOG" id="COG3861">
    <property type="taxonomic scope" value="Bacteria"/>
</dbReference>
<dbReference type="EMBL" id="AVPF01000111">
    <property type="protein sequence ID" value="KGX83412.1"/>
    <property type="molecule type" value="Genomic_DNA"/>
</dbReference>
<accession>A0A0A5HIE9</accession>
<feature type="domain" description="PRC-barrel" evidence="2">
    <location>
        <begin position="6"/>
        <end position="76"/>
    </location>
</feature>
<dbReference type="SUPFAM" id="SSF50346">
    <property type="entry name" value="PRC-barrel domain"/>
    <property type="match status" value="2"/>
</dbReference>
<dbReference type="STRING" id="1385511.GCA_000425225_04223"/>
<dbReference type="Proteomes" id="UP000030403">
    <property type="component" value="Unassembled WGS sequence"/>
</dbReference>
<protein>
    <recommendedName>
        <fullName evidence="2">PRC-barrel domain-containing protein</fullName>
    </recommendedName>
</protein>
<dbReference type="OrthoDB" id="9793882at2"/>